<accession>B5U526</accession>
<evidence type="ECO:0000313" key="2">
    <source>
        <dbReference type="Proteomes" id="UP000002183"/>
    </source>
</evidence>
<dbReference type="GeneID" id="6940758"/>
<sequence length="144" mass="16458">MDVIKEALLHYRSMWAMWLELKHTTEAERELARVKIALIDAELTRRNESAVAEPKKRMTLRKLGELHPAFMSPEVTQSAERLREANADPRNWHCANCGEQIVHIAENPNLDGSPKHWAHLDSGELRCEVATNHPAFGKNAEPIY</sequence>
<evidence type="ECO:0000313" key="1">
    <source>
        <dbReference type="EMBL" id="ACI12472.1"/>
    </source>
</evidence>
<organism evidence="1 2">
    <name type="scientific">Mycobacterium phage Konstantine</name>
    <dbReference type="NCBI Taxonomy" id="563121"/>
    <lineage>
        <taxon>Viruses</taxon>
        <taxon>Duplodnaviria</taxon>
        <taxon>Heunggongvirae</taxon>
        <taxon>Uroviricota</taxon>
        <taxon>Caudoviricetes</taxon>
        <taxon>Konstantinevirus</taxon>
        <taxon>Konstantinevirus konstantine</taxon>
    </lineage>
</organism>
<dbReference type="Proteomes" id="UP000002183">
    <property type="component" value="Segment"/>
</dbReference>
<dbReference type="EMBL" id="FJ174691">
    <property type="protein sequence ID" value="ACI12472.1"/>
    <property type="molecule type" value="Genomic_DNA"/>
</dbReference>
<name>B5U526_9CAUD</name>
<keyword evidence="2" id="KW-1185">Reference proteome</keyword>
<protein>
    <submittedName>
        <fullName evidence="1">Uncharacterized protein</fullName>
    </submittedName>
</protein>
<proteinExistence type="predicted"/>
<dbReference type="KEGG" id="vg:6940758"/>
<dbReference type="RefSeq" id="YP_002242113.1">
    <property type="nucleotide sequence ID" value="NC_011292.1"/>
</dbReference>
<reference evidence="1 2" key="1">
    <citation type="submission" date="2008-09" db="EMBL/GenBank/DDBJ databases">
        <authorList>
            <person name="Tantoco A.T."/>
            <person name="Edgar R.H."/>
            <person name="Ko C."/>
            <person name="Chambers R.A."/>
            <person name="Jacobs-Sera D."/>
            <person name="Hendrix R.W."/>
            <person name="Hatfull G.F."/>
        </authorList>
    </citation>
    <scope>NUCLEOTIDE SEQUENCE [LARGE SCALE GENOMIC DNA]</scope>
</reference>
<gene>
    <name evidence="1" type="primary">56</name>
    <name evidence="1" type="ORF">KONSTANTINE_56</name>
</gene>